<accession>A0A9L0R7U9</accession>
<name>A0A9L0R7U9_HORSE</name>
<evidence type="ECO:0000313" key="1">
    <source>
        <dbReference type="Ensembl" id="ENSECAP00000058550.1"/>
    </source>
</evidence>
<organism evidence="1 2">
    <name type="scientific">Equus caballus</name>
    <name type="common">Horse</name>
    <dbReference type="NCBI Taxonomy" id="9796"/>
    <lineage>
        <taxon>Eukaryota</taxon>
        <taxon>Metazoa</taxon>
        <taxon>Chordata</taxon>
        <taxon>Craniata</taxon>
        <taxon>Vertebrata</taxon>
        <taxon>Euteleostomi</taxon>
        <taxon>Mammalia</taxon>
        <taxon>Eutheria</taxon>
        <taxon>Laurasiatheria</taxon>
        <taxon>Perissodactyla</taxon>
        <taxon>Equidae</taxon>
        <taxon>Equus</taxon>
    </lineage>
</organism>
<dbReference type="GeneTree" id="ENSGT01150000286925"/>
<reference evidence="1" key="2">
    <citation type="submission" date="2025-08" db="UniProtKB">
        <authorList>
            <consortium name="Ensembl"/>
        </authorList>
    </citation>
    <scope>IDENTIFICATION</scope>
    <source>
        <strain evidence="1">Thoroughbred</strain>
    </source>
</reference>
<dbReference type="Ensembl" id="ENSECAT00000137527.1">
    <property type="protein sequence ID" value="ENSECAP00000058550.1"/>
    <property type="gene ID" value="ENSECAG00000053260.1"/>
</dbReference>
<protein>
    <submittedName>
        <fullName evidence="1">Uncharacterized protein</fullName>
    </submittedName>
</protein>
<dbReference type="Proteomes" id="UP000002281">
    <property type="component" value="Chromosome X"/>
</dbReference>
<proteinExistence type="predicted"/>
<reference evidence="1 2" key="1">
    <citation type="journal article" date="2009" name="Science">
        <title>Genome sequence, comparative analysis, and population genetics of the domestic horse.</title>
        <authorList>
            <consortium name="Broad Institute Genome Sequencing Platform"/>
            <consortium name="Broad Institute Whole Genome Assembly Team"/>
            <person name="Wade C.M."/>
            <person name="Giulotto E."/>
            <person name="Sigurdsson S."/>
            <person name="Zoli M."/>
            <person name="Gnerre S."/>
            <person name="Imsland F."/>
            <person name="Lear T.L."/>
            <person name="Adelson D.L."/>
            <person name="Bailey E."/>
            <person name="Bellone R.R."/>
            <person name="Bloecker H."/>
            <person name="Distl O."/>
            <person name="Edgar R.C."/>
            <person name="Garber M."/>
            <person name="Leeb T."/>
            <person name="Mauceli E."/>
            <person name="MacLeod J.N."/>
            <person name="Penedo M.C.T."/>
            <person name="Raison J.M."/>
            <person name="Sharpe T."/>
            <person name="Vogel J."/>
            <person name="Andersson L."/>
            <person name="Antczak D.F."/>
            <person name="Biagi T."/>
            <person name="Binns M.M."/>
            <person name="Chowdhary B.P."/>
            <person name="Coleman S.J."/>
            <person name="Della Valle G."/>
            <person name="Fryc S."/>
            <person name="Guerin G."/>
            <person name="Hasegawa T."/>
            <person name="Hill E.W."/>
            <person name="Jurka J."/>
            <person name="Kiialainen A."/>
            <person name="Lindgren G."/>
            <person name="Liu J."/>
            <person name="Magnani E."/>
            <person name="Mickelson J.R."/>
            <person name="Murray J."/>
            <person name="Nergadze S.G."/>
            <person name="Onofrio R."/>
            <person name="Pedroni S."/>
            <person name="Piras M.F."/>
            <person name="Raudsepp T."/>
            <person name="Rocchi M."/>
            <person name="Roeed K.H."/>
            <person name="Ryder O.A."/>
            <person name="Searle S."/>
            <person name="Skow L."/>
            <person name="Swinburne J.E."/>
            <person name="Syvaenen A.C."/>
            <person name="Tozaki T."/>
            <person name="Valberg S.J."/>
            <person name="Vaudin M."/>
            <person name="White J.R."/>
            <person name="Zody M.C."/>
            <person name="Lander E.S."/>
            <person name="Lindblad-Toh K."/>
        </authorList>
    </citation>
    <scope>NUCLEOTIDE SEQUENCE [LARGE SCALE GENOMIC DNA]</scope>
    <source>
        <strain evidence="1 2">Thoroughbred</strain>
    </source>
</reference>
<evidence type="ECO:0000313" key="2">
    <source>
        <dbReference type="Proteomes" id="UP000002281"/>
    </source>
</evidence>
<sequence>MIQQSHSCEMKAGIHTDICTPIFLAALFTIAKRYKPPRCPSMDELINKMWYIHTTEYYSALKRKHILRHATTQMKLEDIKLSEINQSKRDKYCMIPLL</sequence>
<keyword evidence="2" id="KW-1185">Reference proteome</keyword>
<dbReference type="AlphaFoldDB" id="A0A9L0R7U9"/>
<reference evidence="1" key="3">
    <citation type="submission" date="2025-09" db="UniProtKB">
        <authorList>
            <consortium name="Ensembl"/>
        </authorList>
    </citation>
    <scope>IDENTIFICATION</scope>
    <source>
        <strain evidence="1">Thoroughbred</strain>
    </source>
</reference>